<feature type="compositionally biased region" description="Polar residues" evidence="2">
    <location>
        <begin position="557"/>
        <end position="575"/>
    </location>
</feature>
<gene>
    <name evidence="5" type="ORF">POTOM_007692</name>
</gene>
<name>A0A8X8AB44_POPTO</name>
<feature type="region of interest" description="Disordered" evidence="2">
    <location>
        <begin position="393"/>
        <end position="430"/>
    </location>
</feature>
<feature type="domain" description="VHS" evidence="3">
    <location>
        <begin position="12"/>
        <end position="165"/>
    </location>
</feature>
<dbReference type="InterPro" id="IPR044836">
    <property type="entry name" value="TOL_plant"/>
</dbReference>
<accession>A0A8X8AB44</accession>
<evidence type="ECO:0008006" key="7">
    <source>
        <dbReference type="Google" id="ProtNLM"/>
    </source>
</evidence>
<dbReference type="PROSITE" id="PS50179">
    <property type="entry name" value="VHS"/>
    <property type="match status" value="1"/>
</dbReference>
<dbReference type="OrthoDB" id="2018246at2759"/>
<keyword evidence="6" id="KW-1185">Reference proteome</keyword>
<dbReference type="CDD" id="cd03561">
    <property type="entry name" value="VHS"/>
    <property type="match status" value="1"/>
</dbReference>
<dbReference type="AlphaFoldDB" id="A0A8X8AB44"/>
<feature type="compositionally biased region" description="Low complexity" evidence="2">
    <location>
        <begin position="546"/>
        <end position="556"/>
    </location>
</feature>
<dbReference type="PANTHER" id="PTHR45898">
    <property type="entry name" value="TOM1-LIKE PROTEIN"/>
    <property type="match status" value="1"/>
</dbReference>
<evidence type="ECO:0000313" key="5">
    <source>
        <dbReference type="EMBL" id="KAG6786098.1"/>
    </source>
</evidence>
<dbReference type="CDD" id="cd14231">
    <property type="entry name" value="GAT_GGA-like_plant"/>
    <property type="match status" value="1"/>
</dbReference>
<evidence type="ECO:0000259" key="3">
    <source>
        <dbReference type="PROSITE" id="PS50179"/>
    </source>
</evidence>
<dbReference type="PIRSF" id="PIRSF036948">
    <property type="entry name" value="TOM1"/>
    <property type="match status" value="1"/>
</dbReference>
<dbReference type="SMART" id="SM00288">
    <property type="entry name" value="VHS"/>
    <property type="match status" value="1"/>
</dbReference>
<dbReference type="InterPro" id="IPR004152">
    <property type="entry name" value="GAT_dom"/>
</dbReference>
<dbReference type="PANTHER" id="PTHR45898:SF14">
    <property type="entry name" value="TOM1-LIKE PROTEIN 4"/>
    <property type="match status" value="1"/>
</dbReference>
<evidence type="ECO:0000313" key="6">
    <source>
        <dbReference type="Proteomes" id="UP000886885"/>
    </source>
</evidence>
<dbReference type="EMBL" id="JAAWWB010000003">
    <property type="protein sequence ID" value="KAG6786098.1"/>
    <property type="molecule type" value="Genomic_DNA"/>
</dbReference>
<feature type="region of interest" description="Disordered" evidence="2">
    <location>
        <begin position="442"/>
        <end position="582"/>
    </location>
</feature>
<dbReference type="GO" id="GO:0035091">
    <property type="term" value="F:phosphatidylinositol binding"/>
    <property type="evidence" value="ECO:0007669"/>
    <property type="project" value="InterPro"/>
</dbReference>
<dbReference type="PROSITE" id="PS50909">
    <property type="entry name" value="GAT"/>
    <property type="match status" value="1"/>
</dbReference>
<feature type="compositionally biased region" description="Low complexity" evidence="2">
    <location>
        <begin position="462"/>
        <end position="489"/>
    </location>
</feature>
<organism evidence="5 6">
    <name type="scientific">Populus tomentosa</name>
    <name type="common">Chinese white poplar</name>
    <dbReference type="NCBI Taxonomy" id="118781"/>
    <lineage>
        <taxon>Eukaryota</taxon>
        <taxon>Viridiplantae</taxon>
        <taxon>Streptophyta</taxon>
        <taxon>Embryophyta</taxon>
        <taxon>Tracheophyta</taxon>
        <taxon>Spermatophyta</taxon>
        <taxon>Magnoliopsida</taxon>
        <taxon>eudicotyledons</taxon>
        <taxon>Gunneridae</taxon>
        <taxon>Pentapetalae</taxon>
        <taxon>rosids</taxon>
        <taxon>fabids</taxon>
        <taxon>Malpighiales</taxon>
        <taxon>Salicaceae</taxon>
        <taxon>Saliceae</taxon>
        <taxon>Populus</taxon>
    </lineage>
</organism>
<reference evidence="5" key="1">
    <citation type="journal article" date="2020" name="bioRxiv">
        <title>Hybrid origin of Populus tomentosa Carr. identified through genome sequencing and phylogenomic analysis.</title>
        <authorList>
            <person name="An X."/>
            <person name="Gao K."/>
            <person name="Chen Z."/>
            <person name="Li J."/>
            <person name="Yang X."/>
            <person name="Yang X."/>
            <person name="Zhou J."/>
            <person name="Guo T."/>
            <person name="Zhao T."/>
            <person name="Huang S."/>
            <person name="Miao D."/>
            <person name="Khan W.U."/>
            <person name="Rao P."/>
            <person name="Ye M."/>
            <person name="Lei B."/>
            <person name="Liao W."/>
            <person name="Wang J."/>
            <person name="Ji L."/>
            <person name="Li Y."/>
            <person name="Guo B."/>
            <person name="Mustafa N.S."/>
            <person name="Li S."/>
            <person name="Yun Q."/>
            <person name="Keller S.R."/>
            <person name="Mao J."/>
            <person name="Zhang R."/>
            <person name="Strauss S.H."/>
        </authorList>
    </citation>
    <scope>NUCLEOTIDE SEQUENCE</scope>
    <source>
        <strain evidence="5">GM15</strain>
        <tissue evidence="5">Leaf</tissue>
    </source>
</reference>
<evidence type="ECO:0000256" key="1">
    <source>
        <dbReference type="ARBA" id="ARBA00007708"/>
    </source>
</evidence>
<feature type="compositionally biased region" description="Pro residues" evidence="2">
    <location>
        <begin position="412"/>
        <end position="423"/>
    </location>
</feature>
<comment type="caution">
    <text evidence="5">The sequence shown here is derived from an EMBL/GenBank/DDBJ whole genome shotgun (WGS) entry which is preliminary data.</text>
</comment>
<dbReference type="Proteomes" id="UP000886885">
    <property type="component" value="Chromosome 2A"/>
</dbReference>
<protein>
    <recommendedName>
        <fullName evidence="7">Target of Myb protein 1</fullName>
    </recommendedName>
</protein>
<dbReference type="GO" id="GO:0043130">
    <property type="term" value="F:ubiquitin binding"/>
    <property type="evidence" value="ECO:0007669"/>
    <property type="project" value="InterPro"/>
</dbReference>
<sequence length="607" mass="66299">MANTAAACAERATNDMLIGPDWAVNIELCDIINMDPGYTFLPFLNSCFGRVHAEYVRALGVVQSWQAKDALKILKKRLGSKNPKIQLLALFALETLSKNCGDSVFQQIIERDILHDMVKIPDLNVREKILLLIDAWQEAFGGPSGRYPQYYAAYNELRAAGVEFPPRAENSVPFFTPPQTQPIADVPSAYEDAAIQASLQSDASGLSLHEIQNARGLADVLMEMLSALDPKNPEGVKQEVVVDLVDQCRSYQKRVMLLVNNTIDEGLLFQGLALNDDLQRVLRQHDDIVKGIPGVGEREMETPVVPLANINHDDDESEDDFTQLAHSKRVFWRNKKSLGYTFACVDVHSLYFFSFYHMPLLSLVQLLENFGNLTILLFHDVFAPLILAGKSSRDNSQGLGQKPVSVRTQPGPVSPFLPPPPLSKNPVNKETGMVDFLSGDVYKSEGSPQISEPTPSKVPMHSNVSSSPPYSPTVSASSPPSSAVNSSPVLTGHPVFDEPAPLSQSGDRLPPAPWDAQPPGSLPPPPSRYNQRQQFFEHNIGGVGGASHSSSGPGSSYDSLAVQTQNLSLNSSTPPKQAKPEDALFKDLVDFAKSKSSSSSKPNNRSF</sequence>
<dbReference type="InterPro" id="IPR002014">
    <property type="entry name" value="VHS_dom"/>
</dbReference>
<comment type="similarity">
    <text evidence="1">Belongs to the TOM1 family.</text>
</comment>
<dbReference type="GO" id="GO:0043328">
    <property type="term" value="P:protein transport to vacuole involved in ubiquitin-dependent protein catabolic process via the multivesicular body sorting pathway"/>
    <property type="evidence" value="ECO:0007669"/>
    <property type="project" value="InterPro"/>
</dbReference>
<evidence type="ECO:0000259" key="4">
    <source>
        <dbReference type="PROSITE" id="PS50909"/>
    </source>
</evidence>
<dbReference type="Pfam" id="PF00790">
    <property type="entry name" value="VHS"/>
    <property type="match status" value="1"/>
</dbReference>
<dbReference type="Pfam" id="PF03127">
    <property type="entry name" value="GAT"/>
    <property type="match status" value="1"/>
</dbReference>
<evidence type="ECO:0000256" key="2">
    <source>
        <dbReference type="SAM" id="MobiDB-lite"/>
    </source>
</evidence>
<feature type="domain" description="GAT" evidence="4">
    <location>
        <begin position="202"/>
        <end position="290"/>
    </location>
</feature>
<dbReference type="InterPro" id="IPR014645">
    <property type="entry name" value="TOM1"/>
</dbReference>
<proteinExistence type="inferred from homology"/>